<dbReference type="RefSeq" id="WP_186918148.1">
    <property type="nucleotide sequence ID" value="NZ_JACOPQ010000001.1"/>
</dbReference>
<gene>
    <name evidence="1" type="ORF">H8S62_00445</name>
</gene>
<dbReference type="Proteomes" id="UP000607645">
    <property type="component" value="Unassembled WGS sequence"/>
</dbReference>
<dbReference type="Pfam" id="PF10050">
    <property type="entry name" value="DUF2284"/>
    <property type="match status" value="1"/>
</dbReference>
<proteinExistence type="predicted"/>
<dbReference type="AlphaFoldDB" id="A0A8J6JHS0"/>
<name>A0A8J6JHS0_9FIRM</name>
<evidence type="ECO:0000313" key="2">
    <source>
        <dbReference type="Proteomes" id="UP000607645"/>
    </source>
</evidence>
<organism evidence="1 2">
    <name type="scientific">Lawsonibacter faecis</name>
    <dbReference type="NCBI Taxonomy" id="2763052"/>
    <lineage>
        <taxon>Bacteria</taxon>
        <taxon>Bacillati</taxon>
        <taxon>Bacillota</taxon>
        <taxon>Clostridia</taxon>
        <taxon>Eubacteriales</taxon>
        <taxon>Oscillospiraceae</taxon>
        <taxon>Lawsonibacter</taxon>
    </lineage>
</organism>
<dbReference type="InterPro" id="IPR019271">
    <property type="entry name" value="DUF2284_metal-binding"/>
</dbReference>
<protein>
    <submittedName>
        <fullName evidence="1">DUF2284 domain-containing protein</fullName>
    </submittedName>
</protein>
<sequence length="185" mass="20761">MPLDKVIFNWAQAAGFTHVGRLERSALRFLPEVREMCASDRCRSYGRNWTCPPACGSLEEITARAAHFGRGILLQSTGTLEDDFDLDSMLEAERLHKERFLRLLDRLDASGEPVLPMAAGGCTLCERCTYPGAPCRFPRRAAPSMEAYGLWVSRVCEDSGLPYHYGPRTITYTSCILYDTDDKRG</sequence>
<accession>A0A8J6JHS0</accession>
<dbReference type="EMBL" id="JACOPQ010000001">
    <property type="protein sequence ID" value="MBC5735474.1"/>
    <property type="molecule type" value="Genomic_DNA"/>
</dbReference>
<comment type="caution">
    <text evidence="1">The sequence shown here is derived from an EMBL/GenBank/DDBJ whole genome shotgun (WGS) entry which is preliminary data.</text>
</comment>
<evidence type="ECO:0000313" key="1">
    <source>
        <dbReference type="EMBL" id="MBC5735474.1"/>
    </source>
</evidence>
<keyword evidence="2" id="KW-1185">Reference proteome</keyword>
<reference evidence="1" key="1">
    <citation type="submission" date="2020-08" db="EMBL/GenBank/DDBJ databases">
        <title>Genome public.</title>
        <authorList>
            <person name="Liu C."/>
            <person name="Sun Q."/>
        </authorList>
    </citation>
    <scope>NUCLEOTIDE SEQUENCE</scope>
    <source>
        <strain evidence="1">NSJ-52</strain>
    </source>
</reference>